<accession>A0AAN7NVQ1</accession>
<organism evidence="1 2">
    <name type="scientific">Mycteria americana</name>
    <name type="common">Wood stork</name>
    <dbReference type="NCBI Taxonomy" id="33587"/>
    <lineage>
        <taxon>Eukaryota</taxon>
        <taxon>Metazoa</taxon>
        <taxon>Chordata</taxon>
        <taxon>Craniata</taxon>
        <taxon>Vertebrata</taxon>
        <taxon>Euteleostomi</taxon>
        <taxon>Archelosauria</taxon>
        <taxon>Archosauria</taxon>
        <taxon>Dinosauria</taxon>
        <taxon>Saurischia</taxon>
        <taxon>Theropoda</taxon>
        <taxon>Coelurosauria</taxon>
        <taxon>Aves</taxon>
        <taxon>Neognathae</taxon>
        <taxon>Neoaves</taxon>
        <taxon>Aequornithes</taxon>
        <taxon>Ciconiiformes</taxon>
        <taxon>Ciconiidae</taxon>
        <taxon>Mycteria</taxon>
    </lineage>
</organism>
<gene>
    <name evidence="1" type="ORF">QYF61_025214</name>
</gene>
<dbReference type="Proteomes" id="UP001333110">
    <property type="component" value="Unassembled WGS sequence"/>
</dbReference>
<evidence type="ECO:0000313" key="2">
    <source>
        <dbReference type="Proteomes" id="UP001333110"/>
    </source>
</evidence>
<dbReference type="AlphaFoldDB" id="A0AAN7NVQ1"/>
<evidence type="ECO:0000313" key="1">
    <source>
        <dbReference type="EMBL" id="KAK4832725.1"/>
    </source>
</evidence>
<sequence length="107" mass="11569">MTGGWGSADAGYPFKQEVIQHVMAAVVNTFAGDGAIPWPGCEYNPVVNSPALVPEPARLSGTELFSCELLILFHPSIHGFKDNTKLCGSVDLLEGRKALQRDLDRLD</sequence>
<protein>
    <submittedName>
        <fullName evidence="1">Uncharacterized protein</fullName>
    </submittedName>
</protein>
<comment type="caution">
    <text evidence="1">The sequence shown here is derived from an EMBL/GenBank/DDBJ whole genome shotgun (WGS) entry which is preliminary data.</text>
</comment>
<keyword evidence="2" id="KW-1185">Reference proteome</keyword>
<name>A0AAN7NVQ1_MYCAM</name>
<dbReference type="EMBL" id="JAUNZN010000001">
    <property type="protein sequence ID" value="KAK4832725.1"/>
    <property type="molecule type" value="Genomic_DNA"/>
</dbReference>
<proteinExistence type="predicted"/>
<reference evidence="1 2" key="1">
    <citation type="journal article" date="2023" name="J. Hered.">
        <title>Chromosome-level genome of the wood stork (Mycteria americana) provides insight into avian chromosome evolution.</title>
        <authorList>
            <person name="Flamio R. Jr."/>
            <person name="Ramstad K.M."/>
        </authorList>
    </citation>
    <scope>NUCLEOTIDE SEQUENCE [LARGE SCALE GENOMIC DNA]</scope>
    <source>
        <strain evidence="1">JAX WOST 10</strain>
    </source>
</reference>